<organism evidence="1">
    <name type="scientific">marine sediment metagenome</name>
    <dbReference type="NCBI Taxonomy" id="412755"/>
    <lineage>
        <taxon>unclassified sequences</taxon>
        <taxon>metagenomes</taxon>
        <taxon>ecological metagenomes</taxon>
    </lineage>
</organism>
<dbReference type="AlphaFoldDB" id="A0A0F9M145"/>
<dbReference type="EMBL" id="LAZR01005292">
    <property type="protein sequence ID" value="KKN01150.1"/>
    <property type="molecule type" value="Genomic_DNA"/>
</dbReference>
<accession>A0A0F9M145</accession>
<reference evidence="1" key="1">
    <citation type="journal article" date="2015" name="Nature">
        <title>Complex archaea that bridge the gap between prokaryotes and eukaryotes.</title>
        <authorList>
            <person name="Spang A."/>
            <person name="Saw J.H."/>
            <person name="Jorgensen S.L."/>
            <person name="Zaremba-Niedzwiedzka K."/>
            <person name="Martijn J."/>
            <person name="Lind A.E."/>
            <person name="van Eijk R."/>
            <person name="Schleper C."/>
            <person name="Guy L."/>
            <person name="Ettema T.J."/>
        </authorList>
    </citation>
    <scope>NUCLEOTIDE SEQUENCE</scope>
</reference>
<sequence length="87" mass="10142">MVTDLGKGTLMADSEEEAIWWHQAEEGKDYIKQIKGSIAKSKEELKMSAREVHQKFIKGCRANIKQKELTLKVQKEFLKFCETKIKR</sequence>
<evidence type="ECO:0000313" key="1">
    <source>
        <dbReference type="EMBL" id="KKN01150.1"/>
    </source>
</evidence>
<proteinExistence type="predicted"/>
<gene>
    <name evidence="1" type="ORF">LCGC14_1130580</name>
</gene>
<comment type="caution">
    <text evidence="1">The sequence shown here is derived from an EMBL/GenBank/DDBJ whole genome shotgun (WGS) entry which is preliminary data.</text>
</comment>
<protein>
    <submittedName>
        <fullName evidence="1">Uncharacterized protein</fullName>
    </submittedName>
</protein>
<name>A0A0F9M145_9ZZZZ</name>